<dbReference type="InterPro" id="IPR027304">
    <property type="entry name" value="Trigger_fact/SurA_dom_sf"/>
</dbReference>
<name>A0A2V1IYM7_9BACT</name>
<reference evidence="7" key="1">
    <citation type="submission" date="2018-02" db="EMBL/GenBank/DDBJ databases">
        <authorList>
            <person name="Clavel T."/>
            <person name="Strowig T."/>
        </authorList>
    </citation>
    <scope>NUCLEOTIDE SEQUENCE [LARGE SCALE GENOMIC DNA]</scope>
    <source>
        <strain evidence="7">DSM 100764</strain>
    </source>
</reference>
<dbReference type="AlphaFoldDB" id="A0A2V1IYM7"/>
<evidence type="ECO:0000256" key="5">
    <source>
        <dbReference type="SAM" id="Phobius"/>
    </source>
</evidence>
<evidence type="ECO:0000256" key="3">
    <source>
        <dbReference type="ARBA" id="ARBA00023136"/>
    </source>
</evidence>
<evidence type="ECO:0008006" key="8">
    <source>
        <dbReference type="Google" id="ProtNLM"/>
    </source>
</evidence>
<evidence type="ECO:0000256" key="2">
    <source>
        <dbReference type="ARBA" id="ARBA00022475"/>
    </source>
</evidence>
<dbReference type="InterPro" id="IPR052029">
    <property type="entry name" value="PpiD_chaperone"/>
</dbReference>
<gene>
    <name evidence="6" type="ORF">C5O25_05160</name>
</gene>
<keyword evidence="4" id="KW-0143">Chaperone</keyword>
<dbReference type="GO" id="GO:0005886">
    <property type="term" value="C:plasma membrane"/>
    <property type="evidence" value="ECO:0007669"/>
    <property type="project" value="UniProtKB-SubCell"/>
</dbReference>
<dbReference type="EMBL" id="PUBV01000007">
    <property type="protein sequence ID" value="PWB08226.1"/>
    <property type="molecule type" value="Genomic_DNA"/>
</dbReference>
<sequence length="691" mass="75099">MATLEKIRSKSVLLLVIIGVALLAFIIGDFFTSGRTFFGTGTTVAKVGGQKIDIQEFQRQMEVANQSAQQSGQKIDQALLQQQVLGNMVSEKLYKEELEALGLKVTDDELTEMMLGTGAPMVDQMVRQQVGVESASALHDMAFNPVKYGLDEQTAMQLRNLWINLENQMEQYLLQQKFQTLFTGTLVANKLDAKALYDEGLGTATVAYAHKDYTSLADEDFEVSDAEIKAAWNERREQFAIAEEQRRISYIDVDIQPSQADLVAAEKTVEEAIASLRNTPDTEGVAGNNLFVVDRSKTTAAAIRNSQVRAFADSAAVGSTALVARIGNDFTLAKLIGKSTEIDSINCNIFVVTAGRSAADSIIGQLNSGATTFEALSQNPDVAQPQADVKLSLTDPQLAQFKKALSDAPTGRYFMPDTLNPQNVLVVRVNSRQNPVTVYDLATIEYRAEPSNATINRLQASLQAFLNANTTAAEFNKNAADSGYTAIPATVSPSTPQIGRLNDTRGAVNWAMNAKKGAVSPIFGDEATGRFLAVALDDIYDDYVPANDPQTRAYLAEKVRNDKKAQKLISDYQGKASDLAGYAQIMNSRIDSVMVNFSQFSIYTPALGGPEMIAEVSCSEPGKLTGPVKTDNGVVVFNVVNVDNNGRPYSFDESATLFQRTRGAAALGNQIAAILLGKRKVENNILKFFRD</sequence>
<evidence type="ECO:0000256" key="1">
    <source>
        <dbReference type="ARBA" id="ARBA00004236"/>
    </source>
</evidence>
<protein>
    <recommendedName>
        <fullName evidence="8">Peptidylprolyl isomerase</fullName>
    </recommendedName>
</protein>
<keyword evidence="5" id="KW-1133">Transmembrane helix</keyword>
<comment type="subcellular location">
    <subcellularLocation>
        <location evidence="1">Cell membrane</location>
    </subcellularLocation>
</comment>
<comment type="caution">
    <text evidence="6">The sequence shown here is derived from an EMBL/GenBank/DDBJ whole genome shotgun (WGS) entry which is preliminary data.</text>
</comment>
<proteinExistence type="predicted"/>
<dbReference type="Proteomes" id="UP000244925">
    <property type="component" value="Unassembled WGS sequence"/>
</dbReference>
<dbReference type="SUPFAM" id="SSF109998">
    <property type="entry name" value="Triger factor/SurA peptide-binding domain-like"/>
    <property type="match status" value="1"/>
</dbReference>
<dbReference type="RefSeq" id="WP_107035663.1">
    <property type="nucleotide sequence ID" value="NZ_CAOMZA010000011.1"/>
</dbReference>
<keyword evidence="7" id="KW-1185">Reference proteome</keyword>
<dbReference type="PANTHER" id="PTHR47529">
    <property type="entry name" value="PEPTIDYL-PROLYL CIS-TRANS ISOMERASE D"/>
    <property type="match status" value="1"/>
</dbReference>
<dbReference type="PANTHER" id="PTHR47529:SF1">
    <property type="entry name" value="PERIPLASMIC CHAPERONE PPID"/>
    <property type="match status" value="1"/>
</dbReference>
<evidence type="ECO:0000256" key="4">
    <source>
        <dbReference type="ARBA" id="ARBA00023186"/>
    </source>
</evidence>
<organism evidence="6 7">
    <name type="scientific">Paramuribaculum intestinale</name>
    <dbReference type="NCBI Taxonomy" id="2094151"/>
    <lineage>
        <taxon>Bacteria</taxon>
        <taxon>Pseudomonadati</taxon>
        <taxon>Bacteroidota</taxon>
        <taxon>Bacteroidia</taxon>
        <taxon>Bacteroidales</taxon>
        <taxon>Muribaculaceae</taxon>
        <taxon>Paramuribaculum</taxon>
    </lineage>
</organism>
<evidence type="ECO:0000313" key="6">
    <source>
        <dbReference type="EMBL" id="PWB08226.1"/>
    </source>
</evidence>
<keyword evidence="5" id="KW-0812">Transmembrane</keyword>
<accession>A0A2V1IYM7</accession>
<dbReference type="Pfam" id="PF13623">
    <property type="entry name" value="SurA_N_2"/>
    <property type="match status" value="1"/>
</dbReference>
<dbReference type="GeneID" id="93425027"/>
<dbReference type="Gene3D" id="1.10.4030.10">
    <property type="entry name" value="Porin chaperone SurA, peptide-binding domain"/>
    <property type="match status" value="1"/>
</dbReference>
<keyword evidence="2" id="KW-1003">Cell membrane</keyword>
<feature type="transmembrane region" description="Helical" evidence="5">
    <location>
        <begin position="12"/>
        <end position="31"/>
    </location>
</feature>
<evidence type="ECO:0000313" key="7">
    <source>
        <dbReference type="Proteomes" id="UP000244925"/>
    </source>
</evidence>
<keyword evidence="3 5" id="KW-0472">Membrane</keyword>